<organism evidence="2">
    <name type="scientific">Arsenophonus endosymbiont of Trialeurodes vaporariorum</name>
    <dbReference type="NCBI Taxonomy" id="235567"/>
    <lineage>
        <taxon>Bacteria</taxon>
        <taxon>Pseudomonadati</taxon>
        <taxon>Pseudomonadota</taxon>
        <taxon>Gammaproteobacteria</taxon>
        <taxon>Enterobacterales</taxon>
        <taxon>Morganellaceae</taxon>
        <taxon>Arsenophonus</taxon>
    </lineage>
</organism>
<name>A0A3B0MK59_9GAMM</name>
<gene>
    <name evidence="2" type="ORF">ARTV_2817</name>
</gene>
<reference evidence="2" key="1">
    <citation type="submission" date="2018-04" db="EMBL/GenBank/DDBJ databases">
        <authorList>
            <person name="Go L.Y."/>
            <person name="Mitchell J.A."/>
        </authorList>
    </citation>
    <scope>NUCLEOTIDE SEQUENCE</scope>
    <source>
        <strain evidence="2">ARTV</strain>
    </source>
</reference>
<dbReference type="EMBL" id="UFQR01000015">
    <property type="protein sequence ID" value="SSW96409.1"/>
    <property type="molecule type" value="Genomic_DNA"/>
</dbReference>
<protein>
    <submittedName>
        <fullName evidence="2">Uncharacterized protein</fullName>
    </submittedName>
</protein>
<evidence type="ECO:0000313" key="2">
    <source>
        <dbReference type="EMBL" id="SSW96409.1"/>
    </source>
</evidence>
<sequence>MSTMNISEYAQHTGVNRKTISRWMKSGKYIVMLNGGIDVESSDKNLKQYRDSHDLRTQNAKKKPEAHQAAASDTDDFQQRAESLYASLVSNDEQISSLEESRAIKEHYLAEWVKLEYSIKSGEVLPWQDMINQVGKEYARMRTRLIALAPEHGPRLRVLASTVNDSEFVAALREVIYEAMEEFSLDDREQVG</sequence>
<dbReference type="AlphaFoldDB" id="A0A3B0MK59"/>
<feature type="region of interest" description="Disordered" evidence="1">
    <location>
        <begin position="55"/>
        <end position="75"/>
    </location>
</feature>
<evidence type="ECO:0000256" key="1">
    <source>
        <dbReference type="SAM" id="MobiDB-lite"/>
    </source>
</evidence>
<feature type="compositionally biased region" description="Basic and acidic residues" evidence="1">
    <location>
        <begin position="55"/>
        <end position="66"/>
    </location>
</feature>
<proteinExistence type="predicted"/>
<accession>A0A3B0MK59</accession>